<dbReference type="OrthoDB" id="10535080at2759"/>
<gene>
    <name evidence="2" type="ORF">PGT21_034406</name>
</gene>
<evidence type="ECO:0000256" key="1">
    <source>
        <dbReference type="SAM" id="MobiDB-lite"/>
    </source>
</evidence>
<dbReference type="Proteomes" id="UP000324748">
    <property type="component" value="Unassembled WGS sequence"/>
</dbReference>
<keyword evidence="3" id="KW-1185">Reference proteome</keyword>
<feature type="compositionally biased region" description="Polar residues" evidence="1">
    <location>
        <begin position="50"/>
        <end position="61"/>
    </location>
</feature>
<feature type="region of interest" description="Disordered" evidence="1">
    <location>
        <begin position="50"/>
        <end position="146"/>
    </location>
</feature>
<dbReference type="AlphaFoldDB" id="A0A5B0QCH2"/>
<comment type="caution">
    <text evidence="2">The sequence shown here is derived from an EMBL/GenBank/DDBJ whole genome shotgun (WGS) entry which is preliminary data.</text>
</comment>
<reference evidence="2 3" key="1">
    <citation type="submission" date="2019-05" db="EMBL/GenBank/DDBJ databases">
        <title>Emergence of the Ug99 lineage of the wheat stem rust pathogen through somatic hybridization.</title>
        <authorList>
            <person name="Li F."/>
            <person name="Upadhyaya N.M."/>
            <person name="Sperschneider J."/>
            <person name="Matny O."/>
            <person name="Nguyen-Phuc H."/>
            <person name="Mago R."/>
            <person name="Raley C."/>
            <person name="Miller M.E."/>
            <person name="Silverstein K.A.T."/>
            <person name="Henningsen E."/>
            <person name="Hirsch C.D."/>
            <person name="Visser B."/>
            <person name="Pretorius Z.A."/>
            <person name="Steffenson B.J."/>
            <person name="Schwessinger B."/>
            <person name="Dodds P.N."/>
            <person name="Figueroa M."/>
        </authorList>
    </citation>
    <scope>NUCLEOTIDE SEQUENCE [LARGE SCALE GENOMIC DNA]</scope>
    <source>
        <strain evidence="2">21-0</strain>
    </source>
</reference>
<dbReference type="EMBL" id="VSWC01000027">
    <property type="protein sequence ID" value="KAA1110928.1"/>
    <property type="molecule type" value="Genomic_DNA"/>
</dbReference>
<protein>
    <submittedName>
        <fullName evidence="2">Uncharacterized protein</fullName>
    </submittedName>
</protein>
<organism evidence="2 3">
    <name type="scientific">Puccinia graminis f. sp. tritici</name>
    <dbReference type="NCBI Taxonomy" id="56615"/>
    <lineage>
        <taxon>Eukaryota</taxon>
        <taxon>Fungi</taxon>
        <taxon>Dikarya</taxon>
        <taxon>Basidiomycota</taxon>
        <taxon>Pucciniomycotina</taxon>
        <taxon>Pucciniomycetes</taxon>
        <taxon>Pucciniales</taxon>
        <taxon>Pucciniaceae</taxon>
        <taxon>Puccinia</taxon>
    </lineage>
</organism>
<sequence length="146" mass="15656">MANTHVLFQPNRDFFLIGFICDWDMDKGMPIVEVLALSWINPPNTSWVQITGNSNASTGSPSRPGRNVRAAVTQQPTIGGNQEMPVVGGSQGPSNAREHPVPDGDIQAIAGSSRFPQLNEINPSPTAPTTPSPRKRGKMAAPDNQK</sequence>
<evidence type="ECO:0000313" key="3">
    <source>
        <dbReference type="Proteomes" id="UP000324748"/>
    </source>
</evidence>
<evidence type="ECO:0000313" key="2">
    <source>
        <dbReference type="EMBL" id="KAA1110928.1"/>
    </source>
</evidence>
<proteinExistence type="predicted"/>
<accession>A0A5B0QCH2</accession>
<name>A0A5B0QCH2_PUCGR</name>